<gene>
    <name evidence="1" type="ORF">BTO18_10880</name>
</gene>
<reference evidence="1 2" key="1">
    <citation type="submission" date="2016-12" db="EMBL/GenBank/DDBJ databases">
        <title>Trade-off between light-utilization and light-protection in marine flavobacteria.</title>
        <authorList>
            <person name="Kumagai Y."/>
            <person name="Yoshizawa S."/>
            <person name="Kogure K."/>
            <person name="Iwasaki W."/>
        </authorList>
    </citation>
    <scope>NUCLEOTIDE SEQUENCE [LARGE SCALE GENOMIC DNA]</scope>
    <source>
        <strain evidence="1 2">NBRC 108759</strain>
    </source>
</reference>
<organism evidence="1 2">
    <name type="scientific">Polaribacter porphyrae</name>
    <dbReference type="NCBI Taxonomy" id="1137780"/>
    <lineage>
        <taxon>Bacteria</taxon>
        <taxon>Pseudomonadati</taxon>
        <taxon>Bacteroidota</taxon>
        <taxon>Flavobacteriia</taxon>
        <taxon>Flavobacteriales</taxon>
        <taxon>Flavobacteriaceae</taxon>
    </lineage>
</organism>
<dbReference type="Proteomes" id="UP000238882">
    <property type="component" value="Unassembled WGS sequence"/>
</dbReference>
<comment type="caution">
    <text evidence="1">The sequence shown here is derived from an EMBL/GenBank/DDBJ whole genome shotgun (WGS) entry which is preliminary data.</text>
</comment>
<accession>A0A2S7WQD1</accession>
<evidence type="ECO:0000313" key="2">
    <source>
        <dbReference type="Proteomes" id="UP000238882"/>
    </source>
</evidence>
<sequence>MAKKNKKIESGTIIRIKLNFDLGYTFAKVVNMCDFSEIDLSTTLHYIIYPYNYIEKKENIFNYIKFIESKPLTGPLFVIDILYAIKNSKYQIVGTSLLRNYEQNIPDFRGFSSDVFAIHKYEKDATSWNYFEKGRPFKRISANYDQVKHLEGNAALSHNHIEKRLSMEVLNRKKLKIEDFYDMQDWINLKLYYNMHYTVPFNEVPNHIKGKAILW</sequence>
<evidence type="ECO:0000313" key="1">
    <source>
        <dbReference type="EMBL" id="PQJ79646.1"/>
    </source>
</evidence>
<dbReference type="RefSeq" id="WP_105016240.1">
    <property type="nucleotide sequence ID" value="NZ_MSCN01000001.1"/>
</dbReference>
<proteinExistence type="predicted"/>
<name>A0A2S7WQD1_9FLAO</name>
<keyword evidence="2" id="KW-1185">Reference proteome</keyword>
<dbReference type="EMBL" id="MSCN01000001">
    <property type="protein sequence ID" value="PQJ79646.1"/>
    <property type="molecule type" value="Genomic_DNA"/>
</dbReference>
<dbReference type="OrthoDB" id="1345286at2"/>
<protein>
    <submittedName>
        <fullName evidence="1">Uncharacterized protein</fullName>
    </submittedName>
</protein>
<dbReference type="AlphaFoldDB" id="A0A2S7WQD1"/>